<reference evidence="1 2" key="1">
    <citation type="submission" date="2021-06" db="EMBL/GenBank/DDBJ databases">
        <title>Caerostris extrusa draft genome.</title>
        <authorList>
            <person name="Kono N."/>
            <person name="Arakawa K."/>
        </authorList>
    </citation>
    <scope>NUCLEOTIDE SEQUENCE [LARGE SCALE GENOMIC DNA]</scope>
</reference>
<gene>
    <name evidence="1" type="ORF">CEXT_171521</name>
</gene>
<sequence>MAWDGSPLMKWTAFIWVNKWFGLIGFVTESYKLSERTRLTVNRFIDLGQIAIDEMDDIHLEQTTSPSLDLYRMA</sequence>
<organism evidence="1 2">
    <name type="scientific">Caerostris extrusa</name>
    <name type="common">Bark spider</name>
    <name type="synonym">Caerostris bankana</name>
    <dbReference type="NCBI Taxonomy" id="172846"/>
    <lineage>
        <taxon>Eukaryota</taxon>
        <taxon>Metazoa</taxon>
        <taxon>Ecdysozoa</taxon>
        <taxon>Arthropoda</taxon>
        <taxon>Chelicerata</taxon>
        <taxon>Arachnida</taxon>
        <taxon>Araneae</taxon>
        <taxon>Araneomorphae</taxon>
        <taxon>Entelegynae</taxon>
        <taxon>Araneoidea</taxon>
        <taxon>Araneidae</taxon>
        <taxon>Caerostris</taxon>
    </lineage>
</organism>
<keyword evidence="2" id="KW-1185">Reference proteome</keyword>
<dbReference type="EMBL" id="BPLR01006954">
    <property type="protein sequence ID" value="GIY13527.1"/>
    <property type="molecule type" value="Genomic_DNA"/>
</dbReference>
<name>A0AAV4QZQ3_CAEEX</name>
<evidence type="ECO:0000313" key="2">
    <source>
        <dbReference type="Proteomes" id="UP001054945"/>
    </source>
</evidence>
<evidence type="ECO:0000313" key="1">
    <source>
        <dbReference type="EMBL" id="GIY13527.1"/>
    </source>
</evidence>
<dbReference type="AlphaFoldDB" id="A0AAV4QZQ3"/>
<dbReference type="Proteomes" id="UP001054945">
    <property type="component" value="Unassembled WGS sequence"/>
</dbReference>
<proteinExistence type="predicted"/>
<protein>
    <submittedName>
        <fullName evidence="1">Uncharacterized protein</fullName>
    </submittedName>
</protein>
<comment type="caution">
    <text evidence="1">The sequence shown here is derived from an EMBL/GenBank/DDBJ whole genome shotgun (WGS) entry which is preliminary data.</text>
</comment>
<accession>A0AAV4QZQ3</accession>